<proteinExistence type="predicted"/>
<feature type="compositionally biased region" description="Polar residues" evidence="1">
    <location>
        <begin position="334"/>
        <end position="346"/>
    </location>
</feature>
<dbReference type="Pfam" id="PF00313">
    <property type="entry name" value="CSD"/>
    <property type="match status" value="1"/>
</dbReference>
<dbReference type="SUPFAM" id="SSF50249">
    <property type="entry name" value="Nucleic acid-binding proteins"/>
    <property type="match status" value="1"/>
</dbReference>
<sequence>MSETAETNGKEPQPPKKVVAQRIQGTVKWFNVKNGYGFISRNDRDGEDVFVHQSAIVKNNPSKMVRSVGDGELVEFDIVEGEKGNEAANVTGPGGVPVKGSPFAAERRFYQRGGGGRGGRGGFRGGRGGFRRGPPRDRREEGFEGQQPFDGEQRFGGERRQGSGRGGGGASRGGGRPMYRRYFRRPPRDHLPTDEGQEGEEVDRQQSFDGNNYDRDQRQRRGGGGQRRFHRRFFRRRPHRPRSDTEGSQSGVDGEASGTEGRAHKSDDNADDGQGGQRRRRTGTGFRPRRRQYGQTGTRGPRRSSRGGRKSEGDTGPGGDEQDIDKESSDSKPKGQSNESNIKTEN</sequence>
<evidence type="ECO:0000313" key="4">
    <source>
        <dbReference type="Proteomes" id="UP000759131"/>
    </source>
</evidence>
<dbReference type="PROSITE" id="PS51857">
    <property type="entry name" value="CSD_2"/>
    <property type="match status" value="1"/>
</dbReference>
<feature type="domain" description="CSD" evidence="2">
    <location>
        <begin position="22"/>
        <end position="92"/>
    </location>
</feature>
<feature type="region of interest" description="Disordered" evidence="1">
    <location>
        <begin position="85"/>
        <end position="346"/>
    </location>
</feature>
<dbReference type="PRINTS" id="PR00050">
    <property type="entry name" value="COLDSHOCK"/>
</dbReference>
<organism evidence="3">
    <name type="scientific">Medioppia subpectinata</name>
    <dbReference type="NCBI Taxonomy" id="1979941"/>
    <lineage>
        <taxon>Eukaryota</taxon>
        <taxon>Metazoa</taxon>
        <taxon>Ecdysozoa</taxon>
        <taxon>Arthropoda</taxon>
        <taxon>Chelicerata</taxon>
        <taxon>Arachnida</taxon>
        <taxon>Acari</taxon>
        <taxon>Acariformes</taxon>
        <taxon>Sarcoptiformes</taxon>
        <taxon>Oribatida</taxon>
        <taxon>Brachypylina</taxon>
        <taxon>Oppioidea</taxon>
        <taxon>Oppiidae</taxon>
        <taxon>Medioppia</taxon>
    </lineage>
</organism>
<reference evidence="3" key="1">
    <citation type="submission" date="2020-11" db="EMBL/GenBank/DDBJ databases">
        <authorList>
            <person name="Tran Van P."/>
        </authorList>
    </citation>
    <scope>NUCLEOTIDE SEQUENCE</scope>
</reference>
<evidence type="ECO:0000259" key="2">
    <source>
        <dbReference type="PROSITE" id="PS51857"/>
    </source>
</evidence>
<dbReference type="InterPro" id="IPR012340">
    <property type="entry name" value="NA-bd_OB-fold"/>
</dbReference>
<dbReference type="AlphaFoldDB" id="A0A7R9PY82"/>
<feature type="compositionally biased region" description="Gly residues" evidence="1">
    <location>
        <begin position="112"/>
        <end position="128"/>
    </location>
</feature>
<name>A0A7R9PY82_9ACAR</name>
<dbReference type="InterPro" id="IPR002059">
    <property type="entry name" value="CSP_DNA-bd"/>
</dbReference>
<dbReference type="GO" id="GO:0003676">
    <property type="term" value="F:nucleic acid binding"/>
    <property type="evidence" value="ECO:0007669"/>
    <property type="project" value="InterPro"/>
</dbReference>
<dbReference type="EMBL" id="OC857601">
    <property type="protein sequence ID" value="CAD7625384.1"/>
    <property type="molecule type" value="Genomic_DNA"/>
</dbReference>
<dbReference type="PANTHER" id="PTHR11544">
    <property type="entry name" value="COLD SHOCK DOMAIN CONTAINING PROTEINS"/>
    <property type="match status" value="1"/>
</dbReference>
<evidence type="ECO:0000313" key="3">
    <source>
        <dbReference type="EMBL" id="CAD7625384.1"/>
    </source>
</evidence>
<dbReference type="FunFam" id="2.40.50.140:FF:000274">
    <property type="entry name" value="Mitochondrial RNA binding protein"/>
    <property type="match status" value="1"/>
</dbReference>
<dbReference type="InterPro" id="IPR011129">
    <property type="entry name" value="CSD"/>
</dbReference>
<evidence type="ECO:0000256" key="1">
    <source>
        <dbReference type="SAM" id="MobiDB-lite"/>
    </source>
</evidence>
<protein>
    <recommendedName>
        <fullName evidence="2">CSD domain-containing protein</fullName>
    </recommendedName>
</protein>
<feature type="compositionally biased region" description="Basic residues" evidence="1">
    <location>
        <begin position="277"/>
        <end position="292"/>
    </location>
</feature>
<dbReference type="InterPro" id="IPR050181">
    <property type="entry name" value="Cold_shock_domain"/>
</dbReference>
<dbReference type="Proteomes" id="UP000759131">
    <property type="component" value="Unassembled WGS sequence"/>
</dbReference>
<feature type="compositionally biased region" description="Gly residues" evidence="1">
    <location>
        <begin position="163"/>
        <end position="176"/>
    </location>
</feature>
<feature type="compositionally biased region" description="Basic and acidic residues" evidence="1">
    <location>
        <begin position="151"/>
        <end position="161"/>
    </location>
</feature>
<feature type="compositionally biased region" description="Basic residues" evidence="1">
    <location>
        <begin position="227"/>
        <end position="240"/>
    </location>
</feature>
<dbReference type="OrthoDB" id="6430255at2759"/>
<feature type="compositionally biased region" description="Basic and acidic residues" evidence="1">
    <location>
        <begin position="202"/>
        <end position="219"/>
    </location>
</feature>
<gene>
    <name evidence="3" type="ORF">OSB1V03_LOCUS5819</name>
</gene>
<dbReference type="CDD" id="cd04458">
    <property type="entry name" value="CSP_CDS"/>
    <property type="match status" value="1"/>
</dbReference>
<dbReference type="SMART" id="SM00357">
    <property type="entry name" value="CSP"/>
    <property type="match status" value="1"/>
</dbReference>
<accession>A0A7R9PY82</accession>
<keyword evidence="4" id="KW-1185">Reference proteome</keyword>
<dbReference type="Gene3D" id="2.40.50.140">
    <property type="entry name" value="Nucleic acid-binding proteins"/>
    <property type="match status" value="1"/>
</dbReference>
<dbReference type="EMBL" id="CAJPIZ010003026">
    <property type="protein sequence ID" value="CAG2105814.1"/>
    <property type="molecule type" value="Genomic_DNA"/>
</dbReference>